<dbReference type="Pfam" id="PF12311">
    <property type="entry name" value="DUF3632"/>
    <property type="match status" value="1"/>
</dbReference>
<reference evidence="2" key="1">
    <citation type="submission" date="2020-10" db="EMBL/GenBank/DDBJ databases">
        <authorList>
            <person name="Kusch S."/>
        </authorList>
    </citation>
    <scope>NUCLEOTIDE SEQUENCE</scope>
    <source>
        <strain evidence="2">SwB9</strain>
    </source>
</reference>
<comment type="caution">
    <text evidence="2">The sequence shown here is derived from an EMBL/GenBank/DDBJ whole genome shotgun (WGS) entry which is preliminary data.</text>
</comment>
<dbReference type="Proteomes" id="UP000624404">
    <property type="component" value="Unassembled WGS sequence"/>
</dbReference>
<dbReference type="EMBL" id="CAJHIA010000012">
    <property type="protein sequence ID" value="CAD6444658.1"/>
    <property type="molecule type" value="Genomic_DNA"/>
</dbReference>
<feature type="coiled-coil region" evidence="1">
    <location>
        <begin position="201"/>
        <end position="228"/>
    </location>
</feature>
<gene>
    <name evidence="2" type="ORF">SCLTRI_LOCUS4450</name>
</gene>
<keyword evidence="3" id="KW-1185">Reference proteome</keyword>
<sequence length="236" mass="26712">MTLIPLHLEFLDDDSPWDIGVHLFNVFNNLVQPSASQISPREAAEKINMLHPDNEKEDGSGLGPATIEEWSHYDVRAITVRKDQNEKLFKFRNLSSFLARLAKAGFEDSNMLYALTALQNALEYEFEASDASHVLSSDYLVPIAAGWIIKAGELMPLNGGNMGGYASLGGPLWKGEPKLLLERWHFWMRRFEVFGDCEALMEETRNMAKEAVEKMKCIEEQKSKIKDNQTVSVMDN</sequence>
<dbReference type="InterPro" id="IPR022085">
    <property type="entry name" value="OpdG"/>
</dbReference>
<dbReference type="PANTHER" id="PTHR38797">
    <property type="entry name" value="NUCLEAR PORE COMPLEX PROTEIN NUP85-RELATED"/>
    <property type="match status" value="1"/>
</dbReference>
<proteinExistence type="predicted"/>
<organism evidence="2 3">
    <name type="scientific">Sclerotinia trifoliorum</name>
    <dbReference type="NCBI Taxonomy" id="28548"/>
    <lineage>
        <taxon>Eukaryota</taxon>
        <taxon>Fungi</taxon>
        <taxon>Dikarya</taxon>
        <taxon>Ascomycota</taxon>
        <taxon>Pezizomycotina</taxon>
        <taxon>Leotiomycetes</taxon>
        <taxon>Helotiales</taxon>
        <taxon>Sclerotiniaceae</taxon>
        <taxon>Sclerotinia</taxon>
    </lineage>
</organism>
<evidence type="ECO:0000313" key="3">
    <source>
        <dbReference type="Proteomes" id="UP000624404"/>
    </source>
</evidence>
<dbReference type="InterPro" id="IPR053204">
    <property type="entry name" value="Oxopyrrolidines_Biosynth-assoc"/>
</dbReference>
<dbReference type="OrthoDB" id="3350591at2759"/>
<accession>A0A8H2VTV2</accession>
<name>A0A8H2VTV2_9HELO</name>
<dbReference type="AlphaFoldDB" id="A0A8H2VTV2"/>
<protein>
    <submittedName>
        <fullName evidence="2">66723270-2f82-4e4f-8f61-1642536995f8</fullName>
    </submittedName>
</protein>
<keyword evidence="1" id="KW-0175">Coiled coil</keyword>
<dbReference type="PANTHER" id="PTHR38797:SF4">
    <property type="entry name" value="NUCLEAR PORE COMPLEX PROTEIN NUP85"/>
    <property type="match status" value="1"/>
</dbReference>
<evidence type="ECO:0000256" key="1">
    <source>
        <dbReference type="SAM" id="Coils"/>
    </source>
</evidence>
<evidence type="ECO:0000313" key="2">
    <source>
        <dbReference type="EMBL" id="CAD6444658.1"/>
    </source>
</evidence>